<protein>
    <recommendedName>
        <fullName evidence="1">Peptidase S9A N-terminal domain-containing protein</fullName>
    </recommendedName>
</protein>
<dbReference type="Gene3D" id="2.130.10.120">
    <property type="entry name" value="Prolyl oligopeptidase, N-terminal domain"/>
    <property type="match status" value="1"/>
</dbReference>
<evidence type="ECO:0000259" key="1">
    <source>
        <dbReference type="Pfam" id="PF02897"/>
    </source>
</evidence>
<proteinExistence type="predicted"/>
<dbReference type="GeneID" id="20818967"/>
<accession>W4FIK2</accession>
<dbReference type="RefSeq" id="XP_009843897.1">
    <property type="nucleotide sequence ID" value="XM_009845595.1"/>
</dbReference>
<dbReference type="EMBL" id="KI913208">
    <property type="protein sequence ID" value="ETV66669.1"/>
    <property type="molecule type" value="Genomic_DNA"/>
</dbReference>
<dbReference type="InterPro" id="IPR023302">
    <property type="entry name" value="Pept_S9A_N"/>
</dbReference>
<organism evidence="2">
    <name type="scientific">Aphanomyces astaci</name>
    <name type="common">Crayfish plague agent</name>
    <dbReference type="NCBI Taxonomy" id="112090"/>
    <lineage>
        <taxon>Eukaryota</taxon>
        <taxon>Sar</taxon>
        <taxon>Stramenopiles</taxon>
        <taxon>Oomycota</taxon>
        <taxon>Saprolegniomycetes</taxon>
        <taxon>Saprolegniales</taxon>
        <taxon>Verrucalvaceae</taxon>
        <taxon>Aphanomyces</taxon>
    </lineage>
</organism>
<evidence type="ECO:0000313" key="2">
    <source>
        <dbReference type="EMBL" id="ETV66669.1"/>
    </source>
</evidence>
<name>W4FIK2_APHAT</name>
<dbReference type="AlphaFoldDB" id="W4FIK2"/>
<dbReference type="VEuPathDB" id="FungiDB:H257_16971"/>
<reference evidence="2" key="1">
    <citation type="submission" date="2013-12" db="EMBL/GenBank/DDBJ databases">
        <title>The Genome Sequence of Aphanomyces astaci APO3.</title>
        <authorList>
            <consortium name="The Broad Institute Genomics Platform"/>
            <person name="Russ C."/>
            <person name="Tyler B."/>
            <person name="van West P."/>
            <person name="Dieguez-Uribeondo J."/>
            <person name="Young S.K."/>
            <person name="Zeng Q."/>
            <person name="Gargeya S."/>
            <person name="Fitzgerald M."/>
            <person name="Abouelleil A."/>
            <person name="Alvarado L."/>
            <person name="Chapman S.B."/>
            <person name="Gainer-Dewar J."/>
            <person name="Goldberg J."/>
            <person name="Griggs A."/>
            <person name="Gujja S."/>
            <person name="Hansen M."/>
            <person name="Howarth C."/>
            <person name="Imamovic A."/>
            <person name="Ireland A."/>
            <person name="Larimer J."/>
            <person name="McCowan C."/>
            <person name="Murphy C."/>
            <person name="Pearson M."/>
            <person name="Poon T.W."/>
            <person name="Priest M."/>
            <person name="Roberts A."/>
            <person name="Saif S."/>
            <person name="Shea T."/>
            <person name="Sykes S."/>
            <person name="Wortman J."/>
            <person name="Nusbaum C."/>
            <person name="Birren B."/>
        </authorList>
    </citation>
    <scope>NUCLEOTIDE SEQUENCE [LARGE SCALE GENOMIC DNA]</scope>
    <source>
        <strain evidence="2">APO3</strain>
    </source>
</reference>
<dbReference type="GO" id="GO:0004252">
    <property type="term" value="F:serine-type endopeptidase activity"/>
    <property type="evidence" value="ECO:0007669"/>
    <property type="project" value="InterPro"/>
</dbReference>
<sequence length="109" mass="11833">MTGCSRSPSSKAALAGSLSLIPSSAETSEGHVLDLHDPQSFLAVVAPRVQGVKYKVEHWQNELLITTNRDVNFKLMSVPLHIVLDKQKAADNSQWTSVFAYDPAVQVAS</sequence>
<feature type="domain" description="Peptidase S9A N-terminal" evidence="1">
    <location>
        <begin position="24"/>
        <end position="85"/>
    </location>
</feature>
<dbReference type="OrthoDB" id="248387at2759"/>
<dbReference type="Pfam" id="PF02897">
    <property type="entry name" value="Peptidase_S9_N"/>
    <property type="match status" value="1"/>
</dbReference>
<gene>
    <name evidence="2" type="ORF">H257_16971</name>
</gene>
<feature type="non-terminal residue" evidence="2">
    <location>
        <position position="109"/>
    </location>
</feature>